<evidence type="ECO:0000313" key="2">
    <source>
        <dbReference type="EMBL" id="TVY23161.1"/>
    </source>
</evidence>
<protein>
    <recommendedName>
        <fullName evidence="4">DUF4185 domain-containing protein</fullName>
    </recommendedName>
</protein>
<dbReference type="OrthoDB" id="2583188at2759"/>
<feature type="signal peptide" evidence="1">
    <location>
        <begin position="1"/>
        <end position="20"/>
    </location>
</feature>
<dbReference type="EMBL" id="QGMH01000200">
    <property type="protein sequence ID" value="TVY23161.1"/>
    <property type="molecule type" value="Genomic_DNA"/>
</dbReference>
<accession>A0A8H8QV94</accession>
<keyword evidence="3" id="KW-1185">Reference proteome</keyword>
<organism evidence="2 3">
    <name type="scientific">Lachnellula hyalina</name>
    <dbReference type="NCBI Taxonomy" id="1316788"/>
    <lineage>
        <taxon>Eukaryota</taxon>
        <taxon>Fungi</taxon>
        <taxon>Dikarya</taxon>
        <taxon>Ascomycota</taxon>
        <taxon>Pezizomycotina</taxon>
        <taxon>Leotiomycetes</taxon>
        <taxon>Helotiales</taxon>
        <taxon>Lachnaceae</taxon>
        <taxon>Lachnellula</taxon>
    </lineage>
</organism>
<dbReference type="Proteomes" id="UP000431533">
    <property type="component" value="Unassembled WGS sequence"/>
</dbReference>
<comment type="caution">
    <text evidence="2">The sequence shown here is derived from an EMBL/GenBank/DDBJ whole genome shotgun (WGS) entry which is preliminary data.</text>
</comment>
<sequence>MFVFTQYRFVLCALLHLAAGGPAAQRRPTFDHFRRPGFATTQQSSTTSVAATVAQSSFQVTASSIPSLKDAAASSIQSSNASAGALPPVAASIGPVINATLTKNWGITRDGGGGGTIDGTHIINFSDTGADGNNAFVSNSIATTNTNGTMLTDYGTNYPMQQWPFEPDEVAASGLRIAIWPNTNIVSGCGGTCGYTVSNVVDVNLTAPYPSTMIYSTLANITLKSNNTPSVERISAQMWKPNETNYGIYGLARARDGSDDIYLFAAPSTADSGLKVAKVAEASIADKSKYTYWDGSTWALTAPSANDTKSNVFSNKGGIGTGDIFWSAYHGRWLAVFNDGLAVDDTFQVTYSITEDLTGVWSTTPQSLFVTPGCGNGCTTPWNYASHAYPDIDPSGRTLLLGWTYNAAYTSFATITWT</sequence>
<feature type="chain" id="PRO_5034349924" description="DUF4185 domain-containing protein" evidence="1">
    <location>
        <begin position="21"/>
        <end position="418"/>
    </location>
</feature>
<proteinExistence type="predicted"/>
<evidence type="ECO:0000256" key="1">
    <source>
        <dbReference type="SAM" id="SignalP"/>
    </source>
</evidence>
<keyword evidence="1" id="KW-0732">Signal</keyword>
<reference evidence="2 3" key="1">
    <citation type="submission" date="2018-05" db="EMBL/GenBank/DDBJ databases">
        <title>Genome sequencing and assembly of the regulated plant pathogen Lachnellula willkommii and related sister species for the development of diagnostic species identification markers.</title>
        <authorList>
            <person name="Giroux E."/>
            <person name="Bilodeau G."/>
        </authorList>
    </citation>
    <scope>NUCLEOTIDE SEQUENCE [LARGE SCALE GENOMIC DNA]</scope>
    <source>
        <strain evidence="2 3">CBS 185.66</strain>
    </source>
</reference>
<dbReference type="GeneID" id="41988406"/>
<dbReference type="AlphaFoldDB" id="A0A8H8QV94"/>
<evidence type="ECO:0008006" key="4">
    <source>
        <dbReference type="Google" id="ProtNLM"/>
    </source>
</evidence>
<dbReference type="RefSeq" id="XP_031001949.1">
    <property type="nucleotide sequence ID" value="XM_031153128.1"/>
</dbReference>
<evidence type="ECO:0000313" key="3">
    <source>
        <dbReference type="Proteomes" id="UP000431533"/>
    </source>
</evidence>
<name>A0A8H8QV94_9HELO</name>
<gene>
    <name evidence="2" type="ORF">LHYA1_G008208</name>
</gene>